<keyword evidence="6" id="KW-0326">Glycosidase</keyword>
<dbReference type="GO" id="GO:0005764">
    <property type="term" value="C:lysosome"/>
    <property type="evidence" value="ECO:0007669"/>
    <property type="project" value="TreeGrafter"/>
</dbReference>
<dbReference type="Pfam" id="PF01120">
    <property type="entry name" value="Alpha_L_fucos"/>
    <property type="match status" value="1"/>
</dbReference>
<feature type="signal peptide" evidence="7">
    <location>
        <begin position="1"/>
        <end position="23"/>
    </location>
</feature>
<comment type="similarity">
    <text evidence="2">Belongs to the glycosyl hydrolase 29 family.</text>
</comment>
<dbReference type="PRINTS" id="PR00741">
    <property type="entry name" value="GLHYDRLASE29"/>
</dbReference>
<evidence type="ECO:0000313" key="10">
    <source>
        <dbReference type="Proteomes" id="UP000886812"/>
    </source>
</evidence>
<evidence type="ECO:0000256" key="6">
    <source>
        <dbReference type="ARBA" id="ARBA00023295"/>
    </source>
</evidence>
<evidence type="ECO:0000256" key="7">
    <source>
        <dbReference type="SAM" id="SignalP"/>
    </source>
</evidence>
<dbReference type="AlphaFoldDB" id="A0A9D1T1Y7"/>
<dbReference type="InterPro" id="IPR016286">
    <property type="entry name" value="FUC_metazoa-typ"/>
</dbReference>
<keyword evidence="5" id="KW-0378">Hydrolase</keyword>
<feature type="domain" description="Glycoside hydrolase family 29 N-terminal" evidence="8">
    <location>
        <begin position="53"/>
        <end position="400"/>
    </location>
</feature>
<feature type="chain" id="PRO_5038624679" description="alpha-L-fucosidase" evidence="7">
    <location>
        <begin position="24"/>
        <end position="474"/>
    </location>
</feature>
<dbReference type="Gene3D" id="3.20.20.80">
    <property type="entry name" value="Glycosidases"/>
    <property type="match status" value="1"/>
</dbReference>
<protein>
    <recommendedName>
        <fullName evidence="3">alpha-L-fucosidase</fullName>
        <ecNumber evidence="3">3.2.1.51</ecNumber>
    </recommendedName>
</protein>
<gene>
    <name evidence="9" type="ORF">IAC75_07130</name>
</gene>
<dbReference type="GO" id="GO:0004560">
    <property type="term" value="F:alpha-L-fucosidase activity"/>
    <property type="evidence" value="ECO:0007669"/>
    <property type="project" value="InterPro"/>
</dbReference>
<evidence type="ECO:0000259" key="8">
    <source>
        <dbReference type="Pfam" id="PF01120"/>
    </source>
</evidence>
<dbReference type="InterPro" id="IPR000933">
    <property type="entry name" value="Glyco_hydro_29"/>
</dbReference>
<evidence type="ECO:0000256" key="3">
    <source>
        <dbReference type="ARBA" id="ARBA00012662"/>
    </source>
</evidence>
<evidence type="ECO:0000256" key="5">
    <source>
        <dbReference type="ARBA" id="ARBA00022801"/>
    </source>
</evidence>
<comment type="caution">
    <text evidence="9">The sequence shown here is derived from an EMBL/GenBank/DDBJ whole genome shotgun (WGS) entry which is preliminary data.</text>
</comment>
<dbReference type="SUPFAM" id="SSF51445">
    <property type="entry name" value="(Trans)glycosidases"/>
    <property type="match status" value="1"/>
</dbReference>
<evidence type="ECO:0000313" key="9">
    <source>
        <dbReference type="EMBL" id="HIV04899.1"/>
    </source>
</evidence>
<reference evidence="9" key="1">
    <citation type="submission" date="2020-10" db="EMBL/GenBank/DDBJ databases">
        <authorList>
            <person name="Gilroy R."/>
        </authorList>
    </citation>
    <scope>NUCLEOTIDE SEQUENCE</scope>
    <source>
        <strain evidence="9">10669</strain>
    </source>
</reference>
<organism evidence="9 10">
    <name type="scientific">Candidatus Spyradosoma merdigallinarum</name>
    <dbReference type="NCBI Taxonomy" id="2840950"/>
    <lineage>
        <taxon>Bacteria</taxon>
        <taxon>Pseudomonadati</taxon>
        <taxon>Verrucomicrobiota</taxon>
        <taxon>Opitutia</taxon>
        <taxon>Opitutia incertae sedis</taxon>
        <taxon>Candidatus Spyradosoma</taxon>
    </lineage>
</organism>
<dbReference type="EC" id="3.2.1.51" evidence="3"/>
<accession>A0A9D1T1Y7</accession>
<dbReference type="SMART" id="SM00812">
    <property type="entry name" value="Alpha_L_fucos"/>
    <property type="match status" value="1"/>
</dbReference>
<dbReference type="InterPro" id="IPR057739">
    <property type="entry name" value="Glyco_hydro_29_N"/>
</dbReference>
<sequence>MKEKTSVAVLSLAMIGGCAAAFAADAVPAAGTPPPAAASTARVPVIAGDDDHAPVWETREERDARMKWWRDAKFGMFIHFGLYSGLGGEWQGRPGGAEWIQKNVETDTETYAAAALPLFRPSPDAAAQWAALAKEAGCRYAVFTSKHHDGFALFDSAQTNFDSQDHFGRDIAREFVDAFRGNGMRVGFYHSVIDWHHPHYDYTICPQLCYPKGQIAWRKNRADAQIDHAVYLDYLENQVRELLTNYGKIDIIWWDYSQGAASGKRGWNAPRLIETARALQPGIIMNNRLYAYSGFDKNTNVKLDLRCGDTMSPEKFVPEKGYPDTDWETCMTVGNRWGFYRYETDSDLKSPETIIRQLQECAAKGGNLLLNIGPRGDGSVPARVAETFRAVGKWLRVNGEAIYGTRPFFGLPGVPASRSADGKSVYVFLPPASAAGTMPALPEGEILGGNADALCPVLKIDAAKIPAAPAASAD</sequence>
<name>A0A9D1T1Y7_9BACT</name>
<evidence type="ECO:0000256" key="4">
    <source>
        <dbReference type="ARBA" id="ARBA00022729"/>
    </source>
</evidence>
<keyword evidence="4 7" id="KW-0732">Signal</keyword>
<proteinExistence type="inferred from homology"/>
<reference evidence="9" key="2">
    <citation type="journal article" date="2021" name="PeerJ">
        <title>Extensive microbial diversity within the chicken gut microbiome revealed by metagenomics and culture.</title>
        <authorList>
            <person name="Gilroy R."/>
            <person name="Ravi A."/>
            <person name="Getino M."/>
            <person name="Pursley I."/>
            <person name="Horton D.L."/>
            <person name="Alikhan N.F."/>
            <person name="Baker D."/>
            <person name="Gharbi K."/>
            <person name="Hall N."/>
            <person name="Watson M."/>
            <person name="Adriaenssens E.M."/>
            <person name="Foster-Nyarko E."/>
            <person name="Jarju S."/>
            <person name="Secka A."/>
            <person name="Antonio M."/>
            <person name="Oren A."/>
            <person name="Chaudhuri R.R."/>
            <person name="La Ragione R."/>
            <person name="Hildebrand F."/>
            <person name="Pallen M.J."/>
        </authorList>
    </citation>
    <scope>NUCLEOTIDE SEQUENCE</scope>
    <source>
        <strain evidence="9">10669</strain>
    </source>
</reference>
<dbReference type="Proteomes" id="UP000886812">
    <property type="component" value="Unassembled WGS sequence"/>
</dbReference>
<evidence type="ECO:0000256" key="2">
    <source>
        <dbReference type="ARBA" id="ARBA00007951"/>
    </source>
</evidence>
<comment type="function">
    <text evidence="1">Alpha-L-fucosidase is responsible for hydrolyzing the alpha-1,6-linked fucose joined to the reducing-end N-acetylglucosamine of the carbohydrate moieties of glycoproteins.</text>
</comment>
<dbReference type="PANTHER" id="PTHR10030:SF37">
    <property type="entry name" value="ALPHA-L-FUCOSIDASE-RELATED"/>
    <property type="match status" value="1"/>
</dbReference>
<dbReference type="PANTHER" id="PTHR10030">
    <property type="entry name" value="ALPHA-L-FUCOSIDASE"/>
    <property type="match status" value="1"/>
</dbReference>
<dbReference type="InterPro" id="IPR017853">
    <property type="entry name" value="GH"/>
</dbReference>
<evidence type="ECO:0000256" key="1">
    <source>
        <dbReference type="ARBA" id="ARBA00004071"/>
    </source>
</evidence>
<dbReference type="PROSITE" id="PS51257">
    <property type="entry name" value="PROKAR_LIPOPROTEIN"/>
    <property type="match status" value="1"/>
</dbReference>
<dbReference type="GO" id="GO:0016139">
    <property type="term" value="P:glycoside catabolic process"/>
    <property type="evidence" value="ECO:0007669"/>
    <property type="project" value="TreeGrafter"/>
</dbReference>
<dbReference type="EMBL" id="DVOG01000188">
    <property type="protein sequence ID" value="HIV04899.1"/>
    <property type="molecule type" value="Genomic_DNA"/>
</dbReference>
<dbReference type="GO" id="GO:0006004">
    <property type="term" value="P:fucose metabolic process"/>
    <property type="evidence" value="ECO:0007669"/>
    <property type="project" value="InterPro"/>
</dbReference>